<dbReference type="Pfam" id="PF08996">
    <property type="entry name" value="zf-DNA_Pol"/>
    <property type="match status" value="1"/>
</dbReference>
<feature type="region of interest" description="Disordered" evidence="13">
    <location>
        <begin position="87"/>
        <end position="126"/>
    </location>
</feature>
<evidence type="ECO:0000259" key="17">
    <source>
        <dbReference type="Pfam" id="PF12254"/>
    </source>
</evidence>
<dbReference type="GO" id="GO:0003688">
    <property type="term" value="F:DNA replication origin binding"/>
    <property type="evidence" value="ECO:0007669"/>
    <property type="project" value="TreeGrafter"/>
</dbReference>
<dbReference type="EMBL" id="VXIS01000061">
    <property type="protein sequence ID" value="KAA8909113.1"/>
    <property type="molecule type" value="Genomic_DNA"/>
</dbReference>
<feature type="domain" description="DNA-directed DNA polymerase family B multifunctional" evidence="14">
    <location>
        <begin position="767"/>
        <end position="1206"/>
    </location>
</feature>
<dbReference type="SUPFAM" id="SSF53098">
    <property type="entry name" value="Ribonuclease H-like"/>
    <property type="match status" value="1"/>
</dbReference>
<evidence type="ECO:0000256" key="8">
    <source>
        <dbReference type="ARBA" id="ARBA00022833"/>
    </source>
</evidence>
<dbReference type="EC" id="2.7.7.7" evidence="12"/>
<comment type="similarity">
    <text evidence="2 12">Belongs to the DNA polymerase type-B family.</text>
</comment>
<dbReference type="InParanoid" id="A0A5J5F015"/>
<dbReference type="CDD" id="cd05532">
    <property type="entry name" value="POLBc_alpha"/>
    <property type="match status" value="1"/>
</dbReference>
<keyword evidence="7" id="KW-0863">Zinc-finger</keyword>
<evidence type="ECO:0000313" key="19">
    <source>
        <dbReference type="Proteomes" id="UP000326924"/>
    </source>
</evidence>
<dbReference type="InterPro" id="IPR042087">
    <property type="entry name" value="DNA_pol_B_thumb"/>
</dbReference>
<proteinExistence type="inferred from homology"/>
<dbReference type="GO" id="GO:0003887">
    <property type="term" value="F:DNA-directed DNA polymerase activity"/>
    <property type="evidence" value="ECO:0007669"/>
    <property type="project" value="UniProtKB-KW"/>
</dbReference>
<keyword evidence="4 12" id="KW-0548">Nucleotidyltransferase</keyword>
<dbReference type="NCBIfam" id="TIGR00592">
    <property type="entry name" value="pol2"/>
    <property type="match status" value="1"/>
</dbReference>
<feature type="domain" description="DNA polymerase alpha catalytic subunit N-terminal" evidence="17">
    <location>
        <begin position="17"/>
        <end position="80"/>
    </location>
</feature>
<dbReference type="InterPro" id="IPR006133">
    <property type="entry name" value="DNA-dir_DNA_pol_B_exonuc"/>
</dbReference>
<evidence type="ECO:0000256" key="5">
    <source>
        <dbReference type="ARBA" id="ARBA00022705"/>
    </source>
</evidence>
<dbReference type="FunFam" id="3.30.70.2820:FF:000001">
    <property type="entry name" value="DNA polymerase"/>
    <property type="match status" value="1"/>
</dbReference>
<dbReference type="PANTHER" id="PTHR45861:SF1">
    <property type="entry name" value="DNA POLYMERASE ALPHA CATALYTIC SUBUNIT"/>
    <property type="match status" value="1"/>
</dbReference>
<dbReference type="InterPro" id="IPR043502">
    <property type="entry name" value="DNA/RNA_pol_sf"/>
</dbReference>
<dbReference type="Proteomes" id="UP000326924">
    <property type="component" value="Unassembled WGS sequence"/>
</dbReference>
<dbReference type="InterPro" id="IPR006172">
    <property type="entry name" value="DNA-dir_DNA_pol_B"/>
</dbReference>
<keyword evidence="9 12" id="KW-0239">DNA-directed DNA polymerase</keyword>
<dbReference type="FunFam" id="3.30.420.10:FF:000036">
    <property type="entry name" value="DNA polymerase"/>
    <property type="match status" value="1"/>
</dbReference>
<feature type="domain" description="Zinc finger DNA-directed DNA polymerase family B alpha" evidence="16">
    <location>
        <begin position="1244"/>
        <end position="1429"/>
    </location>
</feature>
<evidence type="ECO:0000256" key="1">
    <source>
        <dbReference type="ARBA" id="ARBA00004123"/>
    </source>
</evidence>
<evidence type="ECO:0000256" key="2">
    <source>
        <dbReference type="ARBA" id="ARBA00005755"/>
    </source>
</evidence>
<accession>A0A5J5F015</accession>
<name>A0A5J5F015_9PEZI</name>
<dbReference type="InterPro" id="IPR024647">
    <property type="entry name" value="DNA_pol_a_cat_su_N"/>
</dbReference>
<dbReference type="PANTHER" id="PTHR45861">
    <property type="entry name" value="DNA POLYMERASE ALPHA CATALYTIC SUBUNIT"/>
    <property type="match status" value="1"/>
</dbReference>
<keyword evidence="3 12" id="KW-0808">Transferase</keyword>
<dbReference type="InterPro" id="IPR006134">
    <property type="entry name" value="DNA-dir_DNA_pol_B_multi_dom"/>
</dbReference>
<dbReference type="GO" id="GO:0006272">
    <property type="term" value="P:leading strand elongation"/>
    <property type="evidence" value="ECO:0007669"/>
    <property type="project" value="TreeGrafter"/>
</dbReference>
<dbReference type="Gene3D" id="1.10.3200.20">
    <property type="entry name" value="DNA Polymerase alpha, zinc finger"/>
    <property type="match status" value="1"/>
</dbReference>
<feature type="compositionally biased region" description="Basic and acidic residues" evidence="13">
    <location>
        <begin position="108"/>
        <end position="124"/>
    </location>
</feature>
<evidence type="ECO:0000256" key="11">
    <source>
        <dbReference type="ARBA" id="ARBA00023242"/>
    </source>
</evidence>
<organism evidence="18 19">
    <name type="scientific">Sphaerosporella brunnea</name>
    <dbReference type="NCBI Taxonomy" id="1250544"/>
    <lineage>
        <taxon>Eukaryota</taxon>
        <taxon>Fungi</taxon>
        <taxon>Dikarya</taxon>
        <taxon>Ascomycota</taxon>
        <taxon>Pezizomycotina</taxon>
        <taxon>Pezizomycetes</taxon>
        <taxon>Pezizales</taxon>
        <taxon>Pyronemataceae</taxon>
        <taxon>Sphaerosporella</taxon>
    </lineage>
</organism>
<keyword evidence="19" id="KW-1185">Reference proteome</keyword>
<dbReference type="InterPro" id="IPR015088">
    <property type="entry name" value="Znf_DNA-dir_DNA_pol_B_alpha"/>
</dbReference>
<feature type="region of interest" description="Disordered" evidence="13">
    <location>
        <begin position="173"/>
        <end position="206"/>
    </location>
</feature>
<dbReference type="Gene3D" id="3.90.1600.10">
    <property type="entry name" value="Palm domain of DNA polymerase"/>
    <property type="match status" value="2"/>
</dbReference>
<evidence type="ECO:0000256" key="4">
    <source>
        <dbReference type="ARBA" id="ARBA00022695"/>
    </source>
</evidence>
<dbReference type="SUPFAM" id="SSF56672">
    <property type="entry name" value="DNA/RNA polymerases"/>
    <property type="match status" value="1"/>
</dbReference>
<dbReference type="InterPro" id="IPR036397">
    <property type="entry name" value="RNaseH_sf"/>
</dbReference>
<keyword evidence="5 12" id="KW-0235">DNA replication</keyword>
<dbReference type="GO" id="GO:1902975">
    <property type="term" value="P:mitotic DNA replication initiation"/>
    <property type="evidence" value="ECO:0007669"/>
    <property type="project" value="InterPro"/>
</dbReference>
<dbReference type="GO" id="GO:0003697">
    <property type="term" value="F:single-stranded DNA binding"/>
    <property type="evidence" value="ECO:0007669"/>
    <property type="project" value="TreeGrafter"/>
</dbReference>
<dbReference type="Gene3D" id="1.10.132.60">
    <property type="entry name" value="DNA polymerase family B, C-terminal domain"/>
    <property type="match status" value="1"/>
</dbReference>
<dbReference type="FunFam" id="1.10.132.60:FF:000004">
    <property type="entry name" value="DNA polymerase"/>
    <property type="match status" value="1"/>
</dbReference>
<dbReference type="Gene3D" id="2.40.50.730">
    <property type="match status" value="1"/>
</dbReference>
<dbReference type="InterPro" id="IPR038256">
    <property type="entry name" value="Pol_alpha_znc_sf"/>
</dbReference>
<evidence type="ECO:0000256" key="3">
    <source>
        <dbReference type="ARBA" id="ARBA00022679"/>
    </source>
</evidence>
<evidence type="ECO:0000313" key="18">
    <source>
        <dbReference type="EMBL" id="KAA8909113.1"/>
    </source>
</evidence>
<evidence type="ECO:0000256" key="9">
    <source>
        <dbReference type="ARBA" id="ARBA00022932"/>
    </source>
</evidence>
<keyword evidence="10 12" id="KW-0238">DNA-binding</keyword>
<comment type="catalytic activity">
    <reaction evidence="12">
        <text>DNA(n) + a 2'-deoxyribonucleoside 5'-triphosphate = DNA(n+1) + diphosphate</text>
        <dbReference type="Rhea" id="RHEA:22508"/>
        <dbReference type="Rhea" id="RHEA-COMP:17339"/>
        <dbReference type="Rhea" id="RHEA-COMP:17340"/>
        <dbReference type="ChEBI" id="CHEBI:33019"/>
        <dbReference type="ChEBI" id="CHEBI:61560"/>
        <dbReference type="ChEBI" id="CHEBI:173112"/>
        <dbReference type="EC" id="2.7.7.7"/>
    </reaction>
</comment>
<dbReference type="PROSITE" id="PS00116">
    <property type="entry name" value="DNA_POLYMERASE_B"/>
    <property type="match status" value="1"/>
</dbReference>
<dbReference type="PRINTS" id="PR00106">
    <property type="entry name" value="DNAPOLB"/>
</dbReference>
<dbReference type="Gene3D" id="3.30.70.2820">
    <property type="match status" value="1"/>
</dbReference>
<evidence type="ECO:0000256" key="7">
    <source>
        <dbReference type="ARBA" id="ARBA00022771"/>
    </source>
</evidence>
<dbReference type="GO" id="GO:0006273">
    <property type="term" value="P:lagging strand elongation"/>
    <property type="evidence" value="ECO:0007669"/>
    <property type="project" value="TreeGrafter"/>
</dbReference>
<feature type="compositionally biased region" description="Basic residues" evidence="13">
    <location>
        <begin position="175"/>
        <end position="191"/>
    </location>
</feature>
<feature type="region of interest" description="Disordered" evidence="13">
    <location>
        <begin position="800"/>
        <end position="820"/>
    </location>
</feature>
<dbReference type="Pfam" id="PF12254">
    <property type="entry name" value="DNA_pol_alpha_N"/>
    <property type="match status" value="1"/>
</dbReference>
<protein>
    <recommendedName>
        <fullName evidence="12">DNA polymerase</fullName>
        <ecNumber evidence="12">2.7.7.7</ecNumber>
    </recommendedName>
</protein>
<evidence type="ECO:0000256" key="6">
    <source>
        <dbReference type="ARBA" id="ARBA00022723"/>
    </source>
</evidence>
<dbReference type="GO" id="GO:0008270">
    <property type="term" value="F:zinc ion binding"/>
    <property type="evidence" value="ECO:0007669"/>
    <property type="project" value="UniProtKB-KW"/>
</dbReference>
<dbReference type="Gene3D" id="3.30.420.10">
    <property type="entry name" value="Ribonuclease H-like superfamily/Ribonuclease H"/>
    <property type="match status" value="1"/>
</dbReference>
<keyword evidence="8" id="KW-0862">Zinc</keyword>
<keyword evidence="6" id="KW-0479">Metal-binding</keyword>
<dbReference type="InterPro" id="IPR045846">
    <property type="entry name" value="POLBc_alpha"/>
</dbReference>
<dbReference type="Pfam" id="PF00136">
    <property type="entry name" value="DNA_pol_B"/>
    <property type="match status" value="1"/>
</dbReference>
<sequence length="1435" mass="162103">MERGRRSAKVKPHEAFAELRRLREQGKTRLSTYQVEKEEDLYEEVSEDEYKKVVRKRLNEDDFVVDDGGEGYVDNGMDDWGDEERKFYSEEEAEEEGGRKLSKKELKRKREEEKERKEKQEGALHKYFSKAGTAAAVPKTTKKDQEFLDDLLGEFDTSAPTVSVKKVKLEQLPARRNRKLSPPRAAAKKFQMRSSPPPIDDFGDDDIPLAAAVMDDDDTPMSDAPIPPSSPAAKAADRKMKIEEHDDDDDFAVAEIKGNKNIRAAKVNLTSSRPAKALPAPATPKKATATVNSSAWTEVSGGLNVVVPTPASVSLGKVSYEDAAEEDGSIKMFWLDYTEANGSLILFGKVKDKRSGKYVSAFLKVDGIMRNLFFLPREHRVRNGKETDEEVQMSEVYEEVSEIMEKHKFDGFKTKPTTRKYTFELPGVPREGDYLKVLYPYSKPALPMELTGETFSRVFGTNTALFEQFVLIRNLMGPCWIKIDGPSFVGVQNASWCKLEMQVAKPQQITCIGDADLSEAPPLTLMSLALRTIHNVKENKQEIIAISARIYENVSLADANTEIEKMPHQVFSVVRPVEGIFPAGFEKLVERHPGSVMLAKAENMLLSAFLAKLQLADPDVLLGHSLDNVDWPVLLHRMKEKKTPNWSRVGRLKRSGWPNTGKFAGSFFVERQLAAGRLLCDLANDLGKSLMIQCQSWSLTEMCDLILGKKRQELDNEEALKSWARSGKGFLDYLIHCEVDTHFIAAVALKIQMLPLTKQLTNLAGNSWARTLSGTRAERNEYILLHEFHRGKYICPDKVPGKGNKNPIDEENPDAEEAGKKKDKYKGGLVFEPEKGLYDKYILVMDFNSLYPSIIQEFNICFTTVERNDLDEDKVPDVPEEQALGVLPRLISTLVQRRRQVKSLMKDKNATAVQKTQWDIKQQALKLTANSMYGCLGYVRSRFYARPLAMLTTFKGREILQNTKDLAESMSLQVIYGDTDSVMINTLADNYSKALNIGNDFKRKVNDRYRLLEIDIDNVFQRLLLHAKKKYAAMNCVIINGKLDTKMEVKGLDMRRREYCQLSKEASSQILNEVFTGEETEVVVEKIHDYLRDLAQKLREGTLPLAKYTIYTRLGKKPEDYPNGKTMPQVQVALRKKTRGESVKAGDVISYIITSGGDDQQTDAHAAERAYATQDVLKPDSGLKPDPEWYIAKQIFPPIERLCAPISGTNSMRLAECLGLDLRKYQISNANGNPQDTEIHPLESTIPDEERFKDAAKLMLQCRYCKESFLFEGLVGSKERCTPQGITCKNFACGKVLPIPSIVAQVEHQLRQITAKYYDAWLICNACGIRTRQTSVYGKRCLGPKGLAKGCKEGKMQYEFSDKMLYNQLLYFRSLFDAEKAVKKAKAEDKETVKILAPQNLQRFGVVAAVVDRYLERCGRRWVAMQSIFAFAVTA</sequence>
<evidence type="ECO:0000256" key="10">
    <source>
        <dbReference type="ARBA" id="ARBA00023125"/>
    </source>
</evidence>
<dbReference type="FunCoup" id="A0A5J5F015">
    <property type="interactions" value="993"/>
</dbReference>
<dbReference type="SMART" id="SM00486">
    <property type="entry name" value="POLBc"/>
    <property type="match status" value="1"/>
</dbReference>
<dbReference type="OrthoDB" id="6755010at2759"/>
<dbReference type="Pfam" id="PF03104">
    <property type="entry name" value="DNA_pol_B_exo1"/>
    <property type="match status" value="1"/>
</dbReference>
<dbReference type="InterPro" id="IPR012337">
    <property type="entry name" value="RNaseH-like_sf"/>
</dbReference>
<gene>
    <name evidence="18" type="ORF">FN846DRAFT_635349</name>
</gene>
<dbReference type="GO" id="GO:0005658">
    <property type="term" value="C:alpha DNA polymerase:primase complex"/>
    <property type="evidence" value="ECO:0007669"/>
    <property type="project" value="UniProtKB-ARBA"/>
</dbReference>
<dbReference type="CDD" id="cd05776">
    <property type="entry name" value="DNA_polB_alpha_exo"/>
    <property type="match status" value="1"/>
</dbReference>
<dbReference type="GO" id="GO:0000166">
    <property type="term" value="F:nucleotide binding"/>
    <property type="evidence" value="ECO:0007669"/>
    <property type="project" value="InterPro"/>
</dbReference>
<evidence type="ECO:0000259" key="14">
    <source>
        <dbReference type="Pfam" id="PF00136"/>
    </source>
</evidence>
<comment type="subcellular location">
    <subcellularLocation>
        <location evidence="1">Nucleus</location>
    </subcellularLocation>
</comment>
<feature type="domain" description="DNA-directed DNA polymerase family B exonuclease" evidence="15">
    <location>
        <begin position="457"/>
        <end position="702"/>
    </location>
</feature>
<dbReference type="GO" id="GO:0006281">
    <property type="term" value="P:DNA repair"/>
    <property type="evidence" value="ECO:0007669"/>
    <property type="project" value="UniProtKB-ARBA"/>
</dbReference>
<evidence type="ECO:0000259" key="15">
    <source>
        <dbReference type="Pfam" id="PF03104"/>
    </source>
</evidence>
<evidence type="ECO:0000256" key="12">
    <source>
        <dbReference type="RuleBase" id="RU000442"/>
    </source>
</evidence>
<dbReference type="InterPro" id="IPR023211">
    <property type="entry name" value="DNA_pol_palm_dom_sf"/>
</dbReference>
<keyword evidence="11" id="KW-0539">Nucleus</keyword>
<dbReference type="GO" id="GO:0003682">
    <property type="term" value="F:chromatin binding"/>
    <property type="evidence" value="ECO:0007669"/>
    <property type="project" value="TreeGrafter"/>
</dbReference>
<reference evidence="18 19" key="1">
    <citation type="submission" date="2019-09" db="EMBL/GenBank/DDBJ databases">
        <title>Draft genome of the ectomycorrhizal ascomycete Sphaerosporella brunnea.</title>
        <authorList>
            <consortium name="DOE Joint Genome Institute"/>
            <person name="Benucci G.M."/>
            <person name="Marozzi G."/>
            <person name="Antonielli L."/>
            <person name="Sanchez S."/>
            <person name="Marco P."/>
            <person name="Wang X."/>
            <person name="Falini L.B."/>
            <person name="Barry K."/>
            <person name="Haridas S."/>
            <person name="Lipzen A."/>
            <person name="Labutti K."/>
            <person name="Grigoriev I.V."/>
            <person name="Murat C."/>
            <person name="Martin F."/>
            <person name="Albertini E."/>
            <person name="Donnini D."/>
            <person name="Bonito G."/>
        </authorList>
    </citation>
    <scope>NUCLEOTIDE SEQUENCE [LARGE SCALE GENOMIC DNA]</scope>
    <source>
        <strain evidence="18 19">Sb_GMNB300</strain>
    </source>
</reference>
<comment type="caution">
    <text evidence="18">The sequence shown here is derived from an EMBL/GenBank/DDBJ whole genome shotgun (WGS) entry which is preliminary data.</text>
</comment>
<dbReference type="InterPro" id="IPR017964">
    <property type="entry name" value="DNA-dir_DNA_pol_B_CS"/>
</dbReference>
<evidence type="ECO:0000256" key="13">
    <source>
        <dbReference type="SAM" id="MobiDB-lite"/>
    </source>
</evidence>
<evidence type="ECO:0000259" key="16">
    <source>
        <dbReference type="Pfam" id="PF08996"/>
    </source>
</evidence>